<organism evidence="1 2">
    <name type="scientific">Iodidimonas gelatinilytica</name>
    <dbReference type="NCBI Taxonomy" id="1236966"/>
    <lineage>
        <taxon>Bacteria</taxon>
        <taxon>Pseudomonadati</taxon>
        <taxon>Pseudomonadota</taxon>
        <taxon>Alphaproteobacteria</taxon>
        <taxon>Iodidimonadales</taxon>
        <taxon>Iodidimonadaceae</taxon>
        <taxon>Iodidimonas</taxon>
    </lineage>
</organism>
<protein>
    <recommendedName>
        <fullName evidence="3">Carbon monoxide dehydrogenase</fullName>
    </recommendedName>
</protein>
<dbReference type="SUPFAM" id="SSF56003">
    <property type="entry name" value="Molybdenum cofactor-binding domain"/>
    <property type="match status" value="1"/>
</dbReference>
<dbReference type="EMBL" id="BKCM01000005">
    <property type="protein sequence ID" value="GER00690.1"/>
    <property type="molecule type" value="Genomic_DNA"/>
</dbReference>
<dbReference type="Gene3D" id="3.30.365.10">
    <property type="entry name" value="Aldehyde oxidase/xanthine dehydrogenase, molybdopterin binding domain"/>
    <property type="match status" value="1"/>
</dbReference>
<dbReference type="AlphaFoldDB" id="A0A5A7N020"/>
<evidence type="ECO:0008006" key="3">
    <source>
        <dbReference type="Google" id="ProtNLM"/>
    </source>
</evidence>
<name>A0A5A7N020_9PROT</name>
<keyword evidence="2" id="KW-1185">Reference proteome</keyword>
<comment type="caution">
    <text evidence="1">The sequence shown here is derived from an EMBL/GenBank/DDBJ whole genome shotgun (WGS) entry which is preliminary data.</text>
</comment>
<accession>A0A5A7N020</accession>
<gene>
    <name evidence="1" type="ORF">JCM17845_13130</name>
</gene>
<dbReference type="GO" id="GO:0016491">
    <property type="term" value="F:oxidoreductase activity"/>
    <property type="evidence" value="ECO:0007669"/>
    <property type="project" value="InterPro"/>
</dbReference>
<evidence type="ECO:0000313" key="2">
    <source>
        <dbReference type="Proteomes" id="UP000325187"/>
    </source>
</evidence>
<dbReference type="InterPro" id="IPR037165">
    <property type="entry name" value="AldOxase/xan_DH_Mopterin-bd_sf"/>
</dbReference>
<reference evidence="1 2" key="1">
    <citation type="submission" date="2019-09" db="EMBL/GenBank/DDBJ databases">
        <title>NBRP : Genome information of microbial organism related human and environment.</title>
        <authorList>
            <person name="Hattori M."/>
            <person name="Oshima K."/>
            <person name="Inaba H."/>
            <person name="Suda W."/>
            <person name="Sakamoto M."/>
            <person name="Iino T."/>
            <person name="Kitahara M."/>
            <person name="Oshida Y."/>
            <person name="Iida T."/>
            <person name="Kudo T."/>
            <person name="Itoh T."/>
            <person name="Ohkuma M."/>
        </authorList>
    </citation>
    <scope>NUCLEOTIDE SEQUENCE [LARGE SCALE GENOMIC DNA]</scope>
    <source>
        <strain evidence="1 2">Mie-1</strain>
    </source>
</reference>
<proteinExistence type="predicted"/>
<evidence type="ECO:0000313" key="1">
    <source>
        <dbReference type="EMBL" id="GER00690.1"/>
    </source>
</evidence>
<sequence length="63" mass="6461">MQNQSVGVEGCGEAGTIGACPSTMIAIMDALQPLGVTQLDMPATPYAVWQAIEKAKAVAQQVA</sequence>
<dbReference type="Proteomes" id="UP000325187">
    <property type="component" value="Unassembled WGS sequence"/>
</dbReference>